<keyword evidence="2" id="KW-0479">Metal-binding</keyword>
<organism evidence="5 6">
    <name type="scientific">Eleusine coracana subsp. coracana</name>
    <dbReference type="NCBI Taxonomy" id="191504"/>
    <lineage>
        <taxon>Eukaryota</taxon>
        <taxon>Viridiplantae</taxon>
        <taxon>Streptophyta</taxon>
        <taxon>Embryophyta</taxon>
        <taxon>Tracheophyta</taxon>
        <taxon>Spermatophyta</taxon>
        <taxon>Magnoliopsida</taxon>
        <taxon>Liliopsida</taxon>
        <taxon>Poales</taxon>
        <taxon>Poaceae</taxon>
        <taxon>PACMAD clade</taxon>
        <taxon>Chloridoideae</taxon>
        <taxon>Cynodonteae</taxon>
        <taxon>Eleusininae</taxon>
        <taxon>Eleusine</taxon>
    </lineage>
</organism>
<accession>A0AAV5ERQ7</accession>
<dbReference type="PANTHER" id="PTHR47947">
    <property type="entry name" value="CYTOCHROME P450 82C3-RELATED"/>
    <property type="match status" value="1"/>
</dbReference>
<protein>
    <submittedName>
        <fullName evidence="5">Uncharacterized protein</fullName>
    </submittedName>
</protein>
<proteinExistence type="predicted"/>
<gene>
    <name evidence="5" type="primary">gb12928</name>
    <name evidence="5" type="ORF">PR202_gb12928</name>
</gene>
<reference evidence="5" key="1">
    <citation type="journal article" date="2018" name="DNA Res.">
        <title>Multiple hybrid de novo genome assembly of finger millet, an orphan allotetraploid crop.</title>
        <authorList>
            <person name="Hatakeyama M."/>
            <person name="Aluri S."/>
            <person name="Balachadran M.T."/>
            <person name="Sivarajan S.R."/>
            <person name="Patrignani A."/>
            <person name="Gruter S."/>
            <person name="Poveda L."/>
            <person name="Shimizu-Inatsugi R."/>
            <person name="Baeten J."/>
            <person name="Francoijs K.J."/>
            <person name="Nataraja K.N."/>
            <person name="Reddy Y.A.N."/>
            <person name="Phadnis S."/>
            <person name="Ravikumar R.L."/>
            <person name="Schlapbach R."/>
            <person name="Sreeman S.M."/>
            <person name="Shimizu K.K."/>
        </authorList>
    </citation>
    <scope>NUCLEOTIDE SEQUENCE</scope>
</reference>
<evidence type="ECO:0000313" key="6">
    <source>
        <dbReference type="Proteomes" id="UP001054889"/>
    </source>
</evidence>
<keyword evidence="1" id="KW-0349">Heme</keyword>
<dbReference type="GO" id="GO:0016705">
    <property type="term" value="F:oxidoreductase activity, acting on paired donors, with incorporation or reduction of molecular oxygen"/>
    <property type="evidence" value="ECO:0007669"/>
    <property type="project" value="InterPro"/>
</dbReference>
<dbReference type="GO" id="GO:0004497">
    <property type="term" value="F:monooxygenase activity"/>
    <property type="evidence" value="ECO:0007669"/>
    <property type="project" value="InterPro"/>
</dbReference>
<dbReference type="PRINTS" id="PR00463">
    <property type="entry name" value="EP450I"/>
</dbReference>
<sequence length="119" mass="13281">MLLIPVFVVILRPRYLLSRRRMQGNVSLPPDVPGALPIIGHLPLILKKPLHRTLMHLAECHGSIFRLRLGTRCLIVVSSASLVKECFQDQDAAFADRPKLPSGPIIVFEWSTMGTINFG</sequence>
<dbReference type="Gene3D" id="1.10.630.10">
    <property type="entry name" value="Cytochrome P450"/>
    <property type="match status" value="1"/>
</dbReference>
<dbReference type="Proteomes" id="UP001054889">
    <property type="component" value="Unassembled WGS sequence"/>
</dbReference>
<reference evidence="5" key="2">
    <citation type="submission" date="2021-12" db="EMBL/GenBank/DDBJ databases">
        <title>Resequencing data analysis of finger millet.</title>
        <authorList>
            <person name="Hatakeyama M."/>
            <person name="Aluri S."/>
            <person name="Balachadran M.T."/>
            <person name="Sivarajan S.R."/>
            <person name="Poveda L."/>
            <person name="Shimizu-Inatsugi R."/>
            <person name="Schlapbach R."/>
            <person name="Sreeman S.M."/>
            <person name="Shimizu K.K."/>
        </authorList>
    </citation>
    <scope>NUCLEOTIDE SEQUENCE</scope>
</reference>
<evidence type="ECO:0000256" key="1">
    <source>
        <dbReference type="ARBA" id="ARBA00022617"/>
    </source>
</evidence>
<keyword evidence="6" id="KW-1185">Reference proteome</keyword>
<evidence type="ECO:0000256" key="3">
    <source>
        <dbReference type="ARBA" id="ARBA00023002"/>
    </source>
</evidence>
<evidence type="ECO:0000256" key="4">
    <source>
        <dbReference type="ARBA" id="ARBA00023004"/>
    </source>
</evidence>
<dbReference type="Pfam" id="PF00067">
    <property type="entry name" value="p450"/>
    <property type="match status" value="1"/>
</dbReference>
<dbReference type="AlphaFoldDB" id="A0AAV5ERQ7"/>
<dbReference type="GO" id="GO:0005506">
    <property type="term" value="F:iron ion binding"/>
    <property type="evidence" value="ECO:0007669"/>
    <property type="project" value="InterPro"/>
</dbReference>
<comment type="caution">
    <text evidence="5">The sequence shown here is derived from an EMBL/GenBank/DDBJ whole genome shotgun (WGS) entry which is preliminary data.</text>
</comment>
<dbReference type="InterPro" id="IPR002401">
    <property type="entry name" value="Cyt_P450_E_grp-I"/>
</dbReference>
<dbReference type="InterPro" id="IPR036396">
    <property type="entry name" value="Cyt_P450_sf"/>
</dbReference>
<dbReference type="EMBL" id="BQKI01000078">
    <property type="protein sequence ID" value="GJN25137.1"/>
    <property type="molecule type" value="Genomic_DNA"/>
</dbReference>
<dbReference type="SUPFAM" id="SSF48264">
    <property type="entry name" value="Cytochrome P450"/>
    <property type="match status" value="1"/>
</dbReference>
<evidence type="ECO:0000313" key="5">
    <source>
        <dbReference type="EMBL" id="GJN25137.1"/>
    </source>
</evidence>
<dbReference type="InterPro" id="IPR001128">
    <property type="entry name" value="Cyt_P450"/>
</dbReference>
<dbReference type="GO" id="GO:0020037">
    <property type="term" value="F:heme binding"/>
    <property type="evidence" value="ECO:0007669"/>
    <property type="project" value="InterPro"/>
</dbReference>
<keyword evidence="4" id="KW-0408">Iron</keyword>
<dbReference type="InterPro" id="IPR050651">
    <property type="entry name" value="Plant_Cytochrome_P450_Monoox"/>
</dbReference>
<keyword evidence="3" id="KW-0560">Oxidoreductase</keyword>
<dbReference type="PANTHER" id="PTHR47947:SF42">
    <property type="entry name" value="OS02G0503700 PROTEIN"/>
    <property type="match status" value="1"/>
</dbReference>
<name>A0AAV5ERQ7_ELECO</name>
<evidence type="ECO:0000256" key="2">
    <source>
        <dbReference type="ARBA" id="ARBA00022723"/>
    </source>
</evidence>